<accession>A0A832H0W5</accession>
<sequence length="89" mass="9970">MTAISFNPNQSYQQSLNRAAKVNWQIEDIIGGDKRLDFTRRFIPEALARVSVALQKSLKLVSVVAVMGLVPSKTLPIRIEQSPDVFRTV</sequence>
<organism evidence="1">
    <name type="scientific">Oscillatoriales cyanobacterium SpSt-402</name>
    <dbReference type="NCBI Taxonomy" id="2282168"/>
    <lineage>
        <taxon>Bacteria</taxon>
        <taxon>Bacillati</taxon>
        <taxon>Cyanobacteriota</taxon>
        <taxon>Cyanophyceae</taxon>
        <taxon>Oscillatoriophycideae</taxon>
        <taxon>Oscillatoriales</taxon>
    </lineage>
</organism>
<name>A0A832H0W5_9CYAN</name>
<comment type="caution">
    <text evidence="1">The sequence shown here is derived from an EMBL/GenBank/DDBJ whole genome shotgun (WGS) entry which is preliminary data.</text>
</comment>
<proteinExistence type="predicted"/>
<dbReference type="AlphaFoldDB" id="A0A832H0W5"/>
<evidence type="ECO:0000313" key="1">
    <source>
        <dbReference type="EMBL" id="HGW94020.1"/>
    </source>
</evidence>
<gene>
    <name evidence="1" type="ORF">ENR47_07035</name>
</gene>
<protein>
    <submittedName>
        <fullName evidence="1">Uncharacterized protein</fullName>
    </submittedName>
</protein>
<dbReference type="EMBL" id="DSRD01000449">
    <property type="protein sequence ID" value="HGW94020.1"/>
    <property type="molecule type" value="Genomic_DNA"/>
</dbReference>
<reference evidence="1" key="1">
    <citation type="journal article" date="2020" name="mSystems">
        <title>Genome- and Community-Level Interaction Insights into Carbon Utilization and Element Cycling Functions of Hydrothermarchaeota in Hydrothermal Sediment.</title>
        <authorList>
            <person name="Zhou Z."/>
            <person name="Liu Y."/>
            <person name="Xu W."/>
            <person name="Pan J."/>
            <person name="Luo Z.H."/>
            <person name="Li M."/>
        </authorList>
    </citation>
    <scope>NUCLEOTIDE SEQUENCE [LARGE SCALE GENOMIC DNA]</scope>
    <source>
        <strain evidence="1">SpSt-402</strain>
    </source>
</reference>